<dbReference type="GO" id="GO:0003700">
    <property type="term" value="F:DNA-binding transcription factor activity"/>
    <property type="evidence" value="ECO:0007669"/>
    <property type="project" value="InterPro"/>
</dbReference>
<name>A0A3D8RQJ7_9EURO</name>
<dbReference type="EMBL" id="PVWQ01000007">
    <property type="protein sequence ID" value="RDW76329.1"/>
    <property type="molecule type" value="Genomic_DNA"/>
</dbReference>
<dbReference type="CDD" id="cd12148">
    <property type="entry name" value="fungal_TF_MHR"/>
    <property type="match status" value="1"/>
</dbReference>
<dbReference type="GeneID" id="38116691"/>
<gene>
    <name evidence="3" type="ORF">DSM5745_06321</name>
</gene>
<dbReference type="STRING" id="1810919.A0A3D8RQJ7"/>
<dbReference type="SMART" id="SM00906">
    <property type="entry name" value="Fungal_trans"/>
    <property type="match status" value="1"/>
</dbReference>
<sequence length="417" mass="46319">MAVSPPVVDVHEMARILDVSELDLSDDTLDVSTRACLGAFTALITGLRRDEPAFVAAAADPIANARAVLTLLPDLALQDTNIRALEALLMIALYVSPMGEPQTAEALMAMGVRILFNLGANTAQSERNNHHLRAIFWLFYGFDKENSIRRSRPPLINDGDCDLDFPSTYLPKYTDYHFFGSDLSECVLLYPSDLRMVLLKSRIYRLLYSVEAQKQSEARRLQTIRELDHELGELRASFPRNCQPDDFVRGLVPETLFHDLSLRGAGTHLEYYFCLTKIHAATAIGGRTPPPQSSIELCYQAARSSLLYVGRLQFCIIPETFWIYAQFIITAVLALHQRLVAVSNADGPYVREDLHILEETAAIFTKLAAAIAEKGGVFAPYVIAERFILRIVTLAKESIMASARKSARIPDLGNGGT</sequence>
<protein>
    <recommendedName>
        <fullName evidence="2">Xylanolytic transcriptional activator regulatory domain-containing protein</fullName>
    </recommendedName>
</protein>
<dbReference type="Pfam" id="PF04082">
    <property type="entry name" value="Fungal_trans"/>
    <property type="match status" value="1"/>
</dbReference>
<dbReference type="AlphaFoldDB" id="A0A3D8RQJ7"/>
<dbReference type="GO" id="GO:0008270">
    <property type="term" value="F:zinc ion binding"/>
    <property type="evidence" value="ECO:0007669"/>
    <property type="project" value="InterPro"/>
</dbReference>
<dbReference type="InterPro" id="IPR007219">
    <property type="entry name" value="XnlR_reg_dom"/>
</dbReference>
<organism evidence="3 4">
    <name type="scientific">Aspergillus mulundensis</name>
    <dbReference type="NCBI Taxonomy" id="1810919"/>
    <lineage>
        <taxon>Eukaryota</taxon>
        <taxon>Fungi</taxon>
        <taxon>Dikarya</taxon>
        <taxon>Ascomycota</taxon>
        <taxon>Pezizomycotina</taxon>
        <taxon>Eurotiomycetes</taxon>
        <taxon>Eurotiomycetidae</taxon>
        <taxon>Eurotiales</taxon>
        <taxon>Aspergillaceae</taxon>
        <taxon>Aspergillus</taxon>
        <taxon>Aspergillus subgen. Nidulantes</taxon>
    </lineage>
</organism>
<keyword evidence="1" id="KW-0539">Nucleus</keyword>
<keyword evidence="4" id="KW-1185">Reference proteome</keyword>
<reference evidence="3 4" key="1">
    <citation type="journal article" date="2018" name="IMA Fungus">
        <title>IMA Genome-F 9: Draft genome sequence of Annulohypoxylon stygium, Aspergillus mulundensis, Berkeleyomyces basicola (syn. Thielaviopsis basicola), Ceratocystis smalleyi, two Cercospora beticola strains, Coleophoma cylindrospora, Fusarium fracticaudum, Phialophora cf. hyalina, and Morchella septimelata.</title>
        <authorList>
            <person name="Wingfield B.D."/>
            <person name="Bills G.F."/>
            <person name="Dong Y."/>
            <person name="Huang W."/>
            <person name="Nel W.J."/>
            <person name="Swalarsk-Parry B.S."/>
            <person name="Vaghefi N."/>
            <person name="Wilken P.M."/>
            <person name="An Z."/>
            <person name="de Beer Z.W."/>
            <person name="De Vos L."/>
            <person name="Chen L."/>
            <person name="Duong T.A."/>
            <person name="Gao Y."/>
            <person name="Hammerbacher A."/>
            <person name="Kikkert J.R."/>
            <person name="Li Y."/>
            <person name="Li H."/>
            <person name="Li K."/>
            <person name="Li Q."/>
            <person name="Liu X."/>
            <person name="Ma X."/>
            <person name="Naidoo K."/>
            <person name="Pethybridge S.J."/>
            <person name="Sun J."/>
            <person name="Steenkamp E.T."/>
            <person name="van der Nest M.A."/>
            <person name="van Wyk S."/>
            <person name="Wingfield M.J."/>
            <person name="Xiong C."/>
            <person name="Yue Q."/>
            <person name="Zhang X."/>
        </authorList>
    </citation>
    <scope>NUCLEOTIDE SEQUENCE [LARGE SCALE GENOMIC DNA]</scope>
    <source>
        <strain evidence="3 4">DSM 5745</strain>
    </source>
</reference>
<dbReference type="RefSeq" id="XP_026602641.1">
    <property type="nucleotide sequence ID" value="XM_026748337.1"/>
</dbReference>
<evidence type="ECO:0000313" key="4">
    <source>
        <dbReference type="Proteomes" id="UP000256690"/>
    </source>
</evidence>
<dbReference type="OrthoDB" id="4116913at2759"/>
<evidence type="ECO:0000256" key="1">
    <source>
        <dbReference type="ARBA" id="ARBA00023242"/>
    </source>
</evidence>
<dbReference type="GO" id="GO:0006351">
    <property type="term" value="P:DNA-templated transcription"/>
    <property type="evidence" value="ECO:0007669"/>
    <property type="project" value="InterPro"/>
</dbReference>
<comment type="caution">
    <text evidence="3">The sequence shown here is derived from an EMBL/GenBank/DDBJ whole genome shotgun (WGS) entry which is preliminary data.</text>
</comment>
<proteinExistence type="predicted"/>
<accession>A0A3D8RQJ7</accession>
<dbReference type="InterPro" id="IPR050987">
    <property type="entry name" value="AtrR-like"/>
</dbReference>
<dbReference type="PANTHER" id="PTHR46910:SF20">
    <property type="entry name" value="ZN(II)2CYS6 TRANSCRIPTION FACTOR (EUROFUNG)-RELATED"/>
    <property type="match status" value="1"/>
</dbReference>
<feature type="domain" description="Xylanolytic transcriptional activator regulatory" evidence="2">
    <location>
        <begin position="104"/>
        <end position="172"/>
    </location>
</feature>
<dbReference type="GO" id="GO:0003677">
    <property type="term" value="F:DNA binding"/>
    <property type="evidence" value="ECO:0007669"/>
    <property type="project" value="InterPro"/>
</dbReference>
<dbReference type="PANTHER" id="PTHR46910">
    <property type="entry name" value="TRANSCRIPTION FACTOR PDR1"/>
    <property type="match status" value="1"/>
</dbReference>
<evidence type="ECO:0000259" key="2">
    <source>
        <dbReference type="SMART" id="SM00906"/>
    </source>
</evidence>
<dbReference type="Proteomes" id="UP000256690">
    <property type="component" value="Unassembled WGS sequence"/>
</dbReference>
<evidence type="ECO:0000313" key="3">
    <source>
        <dbReference type="EMBL" id="RDW76329.1"/>
    </source>
</evidence>